<dbReference type="GO" id="GO:0016787">
    <property type="term" value="F:hydrolase activity"/>
    <property type="evidence" value="ECO:0007669"/>
    <property type="project" value="UniProtKB-KW"/>
</dbReference>
<proteinExistence type="predicted"/>
<keyword evidence="7" id="KW-1185">Reference proteome</keyword>
<evidence type="ECO:0000313" key="6">
    <source>
        <dbReference type="EMBL" id="ACB07435.1"/>
    </source>
</evidence>
<evidence type="ECO:0000256" key="3">
    <source>
        <dbReference type="ARBA" id="ARBA00022723"/>
    </source>
</evidence>
<dbReference type="InterPro" id="IPR051749">
    <property type="entry name" value="PINc/VapC_TA_RNase"/>
</dbReference>
<dbReference type="PhylomeDB" id="B1L4Q6"/>
<dbReference type="eggNOG" id="arCOG02219">
    <property type="taxonomic scope" value="Archaea"/>
</dbReference>
<keyword evidence="4" id="KW-0378">Hydrolase</keyword>
<keyword evidence="3" id="KW-0479">Metal-binding</keyword>
<evidence type="ECO:0000256" key="5">
    <source>
        <dbReference type="ARBA" id="ARBA00022842"/>
    </source>
</evidence>
<dbReference type="Proteomes" id="UP000001686">
    <property type="component" value="Chromosome"/>
</dbReference>
<dbReference type="GeneID" id="6093966"/>
<reference evidence="6 7" key="1">
    <citation type="journal article" date="2008" name="Proc. Natl. Acad. Sci. U.S.A.">
        <title>A korarchaeal genome reveals new insights into the evolution of the Archaea.</title>
        <authorList>
            <person name="Elkins J.G."/>
            <person name="Podar M."/>
            <person name="Graham D.E."/>
            <person name="Makarova K.S."/>
            <person name="Wolf Y."/>
            <person name="Randau L."/>
            <person name="Hedlund B.P."/>
            <person name="Brochier-Armanet C."/>
            <person name="Kunin V."/>
            <person name="Anderson I."/>
            <person name="Lapidus A."/>
            <person name="Goltsman E."/>
            <person name="Barry K."/>
            <person name="Koonin E.V."/>
            <person name="Hugenholtz P."/>
            <person name="Kyrpides N."/>
            <person name="Wanner G."/>
            <person name="Richardson P."/>
            <person name="Keller M."/>
            <person name="Stetter K.O."/>
        </authorList>
    </citation>
    <scope>NUCLEOTIDE SEQUENCE [LARGE SCALE GENOMIC DNA]</scope>
    <source>
        <strain evidence="7">OPF8</strain>
    </source>
</reference>
<dbReference type="PANTHER" id="PTHR42740">
    <property type="entry name" value="RIBONUCLEASE VAPC3"/>
    <property type="match status" value="1"/>
</dbReference>
<evidence type="ECO:0000313" key="7">
    <source>
        <dbReference type="Proteomes" id="UP000001686"/>
    </source>
</evidence>
<name>B1L4Q6_KORCO</name>
<evidence type="ECO:0000256" key="1">
    <source>
        <dbReference type="ARBA" id="ARBA00022649"/>
    </source>
</evidence>
<dbReference type="RefSeq" id="WP_012309332.1">
    <property type="nucleotide sequence ID" value="NC_010482.1"/>
</dbReference>
<evidence type="ECO:0000256" key="2">
    <source>
        <dbReference type="ARBA" id="ARBA00022722"/>
    </source>
</evidence>
<dbReference type="KEGG" id="kcr:Kcr_0683"/>
<dbReference type="PANTHER" id="PTHR42740:SF1">
    <property type="entry name" value="RIBONUCLEASE VAPC3"/>
    <property type="match status" value="1"/>
</dbReference>
<dbReference type="OrthoDB" id="371667at2157"/>
<keyword evidence="5" id="KW-0460">Magnesium</keyword>
<dbReference type="SUPFAM" id="SSF88723">
    <property type="entry name" value="PIN domain-like"/>
    <property type="match status" value="1"/>
</dbReference>
<evidence type="ECO:0000256" key="4">
    <source>
        <dbReference type="ARBA" id="ARBA00022801"/>
    </source>
</evidence>
<dbReference type="EMBL" id="CP000968">
    <property type="protein sequence ID" value="ACB07435.1"/>
    <property type="molecule type" value="Genomic_DNA"/>
</dbReference>
<dbReference type="AlphaFoldDB" id="B1L4Q6"/>
<protein>
    <submittedName>
        <fullName evidence="6">Nucleic acid-binding protein, containing PIN domain protein</fullName>
    </submittedName>
</protein>
<dbReference type="HOGENOM" id="CLU_171554_0_0_2"/>
<sequence length="132" mass="15294">MTILDTSVAIDRIRSRKPIDEDIKAVTFIEYPRIVYYNHFYGKVIFPVRIDFKMAHTLQLVLLKMGAPQAFADLLVASIAVNRKEKLITYYNDFLLIKRAAKEIGHILNLEILSRILVLKAYSGFPVFLLFF</sequence>
<keyword evidence="1" id="KW-1277">Toxin-antitoxin system</keyword>
<organism evidence="6 7">
    <name type="scientific">Korarchaeum cryptofilum (strain OPF8)</name>
    <dbReference type="NCBI Taxonomy" id="374847"/>
    <lineage>
        <taxon>Archaea</taxon>
        <taxon>Thermoproteota</taxon>
        <taxon>Candidatus Korarchaeia</taxon>
        <taxon>Candidatus Korarchaeales</taxon>
        <taxon>Candidatus Korarchaeaceae</taxon>
        <taxon>Candidatus Korarchaeum</taxon>
    </lineage>
</organism>
<accession>B1L4Q6</accession>
<dbReference type="STRING" id="374847.Kcr_0683"/>
<dbReference type="InParanoid" id="B1L4Q6"/>
<gene>
    <name evidence="6" type="ordered locus">Kcr_0683</name>
</gene>
<dbReference type="EnsemblBacteria" id="ACB07435">
    <property type="protein sequence ID" value="ACB07435"/>
    <property type="gene ID" value="Kcr_0683"/>
</dbReference>
<dbReference type="GO" id="GO:0004540">
    <property type="term" value="F:RNA nuclease activity"/>
    <property type="evidence" value="ECO:0000318"/>
    <property type="project" value="GO_Central"/>
</dbReference>
<dbReference type="InterPro" id="IPR029060">
    <property type="entry name" value="PIN-like_dom_sf"/>
</dbReference>
<dbReference type="GO" id="GO:0046872">
    <property type="term" value="F:metal ion binding"/>
    <property type="evidence" value="ECO:0007669"/>
    <property type="project" value="UniProtKB-KW"/>
</dbReference>
<keyword evidence="2" id="KW-0540">Nuclease</keyword>